<comment type="caution">
    <text evidence="2">The sequence shown here is derived from an EMBL/GenBank/DDBJ whole genome shotgun (WGS) entry which is preliminary data.</text>
</comment>
<dbReference type="Proteomes" id="UP000678228">
    <property type="component" value="Unassembled WGS sequence"/>
</dbReference>
<evidence type="ECO:0000259" key="1">
    <source>
        <dbReference type="PROSITE" id="PS51500"/>
    </source>
</evidence>
<evidence type="ECO:0000313" key="3">
    <source>
        <dbReference type="Proteomes" id="UP000678228"/>
    </source>
</evidence>
<dbReference type="RefSeq" id="WP_210598253.1">
    <property type="nucleotide sequence ID" value="NZ_JAGKSQ010000006.1"/>
</dbReference>
<dbReference type="InterPro" id="IPR036281">
    <property type="entry name" value="SinR/SinI_dimer_dom_sf"/>
</dbReference>
<dbReference type="Pfam" id="PF08671">
    <property type="entry name" value="SinI"/>
    <property type="match status" value="1"/>
</dbReference>
<dbReference type="SUPFAM" id="SSF47406">
    <property type="entry name" value="SinR repressor dimerisation domain-like"/>
    <property type="match status" value="1"/>
</dbReference>
<dbReference type="PROSITE" id="PS51500">
    <property type="entry name" value="SIN"/>
    <property type="match status" value="1"/>
</dbReference>
<dbReference type="EMBL" id="JAGKSQ010000006">
    <property type="protein sequence ID" value="MBP3952495.1"/>
    <property type="molecule type" value="Genomic_DNA"/>
</dbReference>
<accession>A0A941AP84</accession>
<evidence type="ECO:0000313" key="2">
    <source>
        <dbReference type="EMBL" id="MBP3952495.1"/>
    </source>
</evidence>
<feature type="domain" description="Sin" evidence="1">
    <location>
        <begin position="3"/>
        <end position="41"/>
    </location>
</feature>
<organism evidence="2 3">
    <name type="scientific">Halalkalibacter suaedae</name>
    <dbReference type="NCBI Taxonomy" id="2822140"/>
    <lineage>
        <taxon>Bacteria</taxon>
        <taxon>Bacillati</taxon>
        <taxon>Bacillota</taxon>
        <taxon>Bacilli</taxon>
        <taxon>Bacillales</taxon>
        <taxon>Bacillaceae</taxon>
        <taxon>Halalkalibacter</taxon>
    </lineage>
</organism>
<reference evidence="2" key="1">
    <citation type="submission" date="2021-03" db="EMBL/GenBank/DDBJ databases">
        <title>Bacillus suaedae sp. nov., isolated from Suaeda aralocaspica.</title>
        <authorList>
            <person name="Lei R.F.R."/>
        </authorList>
    </citation>
    <scope>NUCLEOTIDE SEQUENCE</scope>
    <source>
        <strain evidence="2">YZJH907-2</strain>
    </source>
</reference>
<sequence length="47" mass="5545">MKDNKLITLDTEYSEWICLMIEAKEIGLQPEEISEYLLAQKEMRAAR</sequence>
<protein>
    <submittedName>
        <fullName evidence="2">Anti-repressor SinI family protein</fullName>
    </submittedName>
</protein>
<keyword evidence="3" id="KW-1185">Reference proteome</keyword>
<dbReference type="AlphaFoldDB" id="A0A941AP84"/>
<dbReference type="InterPro" id="IPR010981">
    <property type="entry name" value="SinR/SinI_dimer_dom"/>
</dbReference>
<dbReference type="GO" id="GO:0006355">
    <property type="term" value="P:regulation of DNA-templated transcription"/>
    <property type="evidence" value="ECO:0007669"/>
    <property type="project" value="InterPro"/>
</dbReference>
<gene>
    <name evidence="2" type="ORF">J7W16_15325</name>
</gene>
<dbReference type="GO" id="GO:0046983">
    <property type="term" value="F:protein dimerization activity"/>
    <property type="evidence" value="ECO:0007669"/>
    <property type="project" value="InterPro"/>
</dbReference>
<proteinExistence type="predicted"/>
<name>A0A941AP84_9BACI</name>